<accession>A0A7G5MVW7</accession>
<evidence type="ECO:0000313" key="1">
    <source>
        <dbReference type="EMBL" id="QMW78760.1"/>
    </source>
</evidence>
<dbReference type="Gene3D" id="3.90.1580.10">
    <property type="entry name" value="paralog of FGE (formylglycine-generating enzyme)"/>
    <property type="match status" value="1"/>
</dbReference>
<dbReference type="EMBL" id="CP039126">
    <property type="protein sequence ID" value="QMW78760.1"/>
    <property type="molecule type" value="Genomic_DNA"/>
</dbReference>
<protein>
    <submittedName>
        <fullName evidence="1">Uncharacterized protein</fullName>
    </submittedName>
</protein>
<dbReference type="AlphaFoldDB" id="A0A7G5MVW7"/>
<evidence type="ECO:0000313" key="2">
    <source>
        <dbReference type="Proteomes" id="UP000515789"/>
    </source>
</evidence>
<dbReference type="Proteomes" id="UP000515789">
    <property type="component" value="Chromosome"/>
</dbReference>
<reference evidence="1 2" key="1">
    <citation type="submission" date="2019-04" db="EMBL/GenBank/DDBJ databases">
        <authorList>
            <person name="Schori C."/>
            <person name="Ahrens C."/>
        </authorList>
    </citation>
    <scope>NUCLEOTIDE SEQUENCE [LARGE SCALE GENOMIC DNA]</scope>
    <source>
        <strain evidence="1 2">DSM 2950</strain>
    </source>
</reference>
<dbReference type="InterPro" id="IPR042095">
    <property type="entry name" value="SUMF_sf"/>
</dbReference>
<gene>
    <name evidence="1" type="ORF">E5259_14830</name>
</gene>
<proteinExistence type="predicted"/>
<name>A0A7G5MVW7_9FIRM</name>
<sequence>MRLPICGGRWNNTSSTGVFNVNLNNSRSNSNSNIGFRSALLSYARGAKFKDFPTVREDKGACFHSGLKGRRKNGTVRELAVLFWRRQTKPERLWTLRVKKLKAATHSYS</sequence>
<organism evidence="1 2">
    <name type="scientific">Blautia producta</name>
    <dbReference type="NCBI Taxonomy" id="33035"/>
    <lineage>
        <taxon>Bacteria</taxon>
        <taxon>Bacillati</taxon>
        <taxon>Bacillota</taxon>
        <taxon>Clostridia</taxon>
        <taxon>Lachnospirales</taxon>
        <taxon>Lachnospiraceae</taxon>
        <taxon>Blautia</taxon>
    </lineage>
</organism>